<gene>
    <name evidence="1" type="ORF">LITE_LOCUS35746</name>
</gene>
<keyword evidence="2" id="KW-1185">Reference proteome</keyword>
<evidence type="ECO:0000313" key="2">
    <source>
        <dbReference type="Proteomes" id="UP001154282"/>
    </source>
</evidence>
<comment type="caution">
    <text evidence="1">The sequence shown here is derived from an EMBL/GenBank/DDBJ whole genome shotgun (WGS) entry which is preliminary data.</text>
</comment>
<sequence>MLYGERKHTASSVYRESFDYIAFQVTWLPSSRCSVDIPSLQVQASFILRGTTSN</sequence>
<proteinExistence type="predicted"/>
<protein>
    <submittedName>
        <fullName evidence="1">Uncharacterized protein</fullName>
    </submittedName>
</protein>
<accession>A0AAV0NXC2</accession>
<reference evidence="1" key="1">
    <citation type="submission" date="2022-08" db="EMBL/GenBank/DDBJ databases">
        <authorList>
            <person name="Gutierrez-Valencia J."/>
        </authorList>
    </citation>
    <scope>NUCLEOTIDE SEQUENCE</scope>
</reference>
<dbReference type="AlphaFoldDB" id="A0AAV0NXC2"/>
<dbReference type="EMBL" id="CAMGYJ010000008">
    <property type="protein sequence ID" value="CAI0463379.1"/>
    <property type="molecule type" value="Genomic_DNA"/>
</dbReference>
<dbReference type="Proteomes" id="UP001154282">
    <property type="component" value="Unassembled WGS sequence"/>
</dbReference>
<organism evidence="1 2">
    <name type="scientific">Linum tenue</name>
    <dbReference type="NCBI Taxonomy" id="586396"/>
    <lineage>
        <taxon>Eukaryota</taxon>
        <taxon>Viridiplantae</taxon>
        <taxon>Streptophyta</taxon>
        <taxon>Embryophyta</taxon>
        <taxon>Tracheophyta</taxon>
        <taxon>Spermatophyta</taxon>
        <taxon>Magnoliopsida</taxon>
        <taxon>eudicotyledons</taxon>
        <taxon>Gunneridae</taxon>
        <taxon>Pentapetalae</taxon>
        <taxon>rosids</taxon>
        <taxon>fabids</taxon>
        <taxon>Malpighiales</taxon>
        <taxon>Linaceae</taxon>
        <taxon>Linum</taxon>
    </lineage>
</organism>
<evidence type="ECO:0000313" key="1">
    <source>
        <dbReference type="EMBL" id="CAI0463379.1"/>
    </source>
</evidence>
<name>A0AAV0NXC2_9ROSI</name>